<dbReference type="Gene3D" id="2.60.40.1090">
    <property type="entry name" value="Fimbrial-type adhesion domain"/>
    <property type="match status" value="2"/>
</dbReference>
<comment type="subcellular location">
    <subcellularLocation>
        <location evidence="1">Fimbrium</location>
    </subcellularLocation>
</comment>
<protein>
    <submittedName>
        <fullName evidence="7">Fimbrial protein</fullName>
    </submittedName>
</protein>
<reference evidence="8" key="1">
    <citation type="journal article" date="2019" name="Int. J. Syst. Evol. Microbiol.">
        <title>The Global Catalogue of Microorganisms (GCM) 10K type strain sequencing project: providing services to taxonomists for standard genome sequencing and annotation.</title>
        <authorList>
            <consortium name="The Broad Institute Genomics Platform"/>
            <consortium name="The Broad Institute Genome Sequencing Center for Infectious Disease"/>
            <person name="Wu L."/>
            <person name="Ma J."/>
        </authorList>
    </citation>
    <scope>NUCLEOTIDE SEQUENCE [LARGE SCALE GENOMIC DNA]</scope>
    <source>
        <strain evidence="8">CGMCC 1.18518</strain>
    </source>
</reference>
<keyword evidence="4" id="KW-0732">Signal</keyword>
<organism evidence="7 8">
    <name type="scientific">Tatumella terrea</name>
    <dbReference type="NCBI Taxonomy" id="419007"/>
    <lineage>
        <taxon>Bacteria</taxon>
        <taxon>Pseudomonadati</taxon>
        <taxon>Pseudomonadota</taxon>
        <taxon>Gammaproteobacteria</taxon>
        <taxon>Enterobacterales</taxon>
        <taxon>Erwiniaceae</taxon>
        <taxon>Tatumella</taxon>
    </lineage>
</organism>
<dbReference type="InterPro" id="IPR015243">
    <property type="entry name" value="FimH_man-bd"/>
</dbReference>
<feature type="domain" description="Fimbrial-type adhesion" evidence="5">
    <location>
        <begin position="200"/>
        <end position="301"/>
    </location>
</feature>
<dbReference type="RefSeq" id="WP_385944164.1">
    <property type="nucleotide sequence ID" value="NZ_JBHSUB010000001.1"/>
</dbReference>
<comment type="caution">
    <text evidence="7">The sequence shown here is derived from an EMBL/GenBank/DDBJ whole genome shotgun (WGS) entry which is preliminary data.</text>
</comment>
<dbReference type="CDD" id="cd10466">
    <property type="entry name" value="FimH_man-bind"/>
    <property type="match status" value="1"/>
</dbReference>
<evidence type="ECO:0000256" key="2">
    <source>
        <dbReference type="ARBA" id="ARBA00006671"/>
    </source>
</evidence>
<dbReference type="Pfam" id="PF00419">
    <property type="entry name" value="Fimbrial"/>
    <property type="match status" value="1"/>
</dbReference>
<dbReference type="Proteomes" id="UP001596230">
    <property type="component" value="Unassembled WGS sequence"/>
</dbReference>
<dbReference type="InterPro" id="IPR036937">
    <property type="entry name" value="Adhesion_dom_fimbrial_sf"/>
</dbReference>
<accession>A0ABW1VTE1</accession>
<feature type="domain" description="FimH mannose-binding" evidence="6">
    <location>
        <begin position="26"/>
        <end position="169"/>
    </location>
</feature>
<proteinExistence type="inferred from homology"/>
<dbReference type="SUPFAM" id="SSF49401">
    <property type="entry name" value="Bacterial adhesins"/>
    <property type="match status" value="2"/>
</dbReference>
<dbReference type="InterPro" id="IPR008966">
    <property type="entry name" value="Adhesion_dom_sf"/>
</dbReference>
<dbReference type="PANTHER" id="PTHR33420:SF14">
    <property type="entry name" value="TYPE 1 FIMBRIN D-MANNOSE SPECIFIC ADHESIN"/>
    <property type="match status" value="1"/>
</dbReference>
<dbReference type="EMBL" id="JBHSUB010000001">
    <property type="protein sequence ID" value="MFC6376543.1"/>
    <property type="molecule type" value="Genomic_DNA"/>
</dbReference>
<evidence type="ECO:0000313" key="8">
    <source>
        <dbReference type="Proteomes" id="UP001596230"/>
    </source>
</evidence>
<gene>
    <name evidence="7" type="ORF">ACFP9W_00190</name>
</gene>
<evidence type="ECO:0000259" key="5">
    <source>
        <dbReference type="Pfam" id="PF00419"/>
    </source>
</evidence>
<keyword evidence="8" id="KW-1185">Reference proteome</keyword>
<sequence>MPLTRTLFLLLSVFFIFPTSVWAFTCKTAAGVTVPAGGGSANVYVTLDPSIGTNSNLVVDLSKSISCNDQYPPTYIDYVSLQSGSAFGGLLSSFSGTVDYNGTSYAFPTTSETAKVTYNSKTYKPWPVKLNLTPVSSAGGIVINSGSLIASLVLHQTNNFNSSASYTWNIYANNNVVIPTGGCDVSSRSVTVTLPNYPGTQTVPLTVHCSSTKALSYYLTGTTSDTAATIFTNTSSSSAATGVGVQLSNSSGVLATNQTVSLGNVGTTPVSLGLTASYARTSGQVVAGNVQSVVGVTFVYQ</sequence>
<name>A0ABW1VTE1_9GAMM</name>
<dbReference type="Pfam" id="PF09160">
    <property type="entry name" value="FimH_man-bind"/>
    <property type="match status" value="1"/>
</dbReference>
<feature type="chain" id="PRO_5045732224" evidence="4">
    <location>
        <begin position="24"/>
        <end position="301"/>
    </location>
</feature>
<keyword evidence="3" id="KW-0281">Fimbrium</keyword>
<evidence type="ECO:0000313" key="7">
    <source>
        <dbReference type="EMBL" id="MFC6376543.1"/>
    </source>
</evidence>
<evidence type="ECO:0000256" key="1">
    <source>
        <dbReference type="ARBA" id="ARBA00004561"/>
    </source>
</evidence>
<evidence type="ECO:0000256" key="4">
    <source>
        <dbReference type="SAM" id="SignalP"/>
    </source>
</evidence>
<comment type="similarity">
    <text evidence="2">Belongs to the fimbrial protein family.</text>
</comment>
<evidence type="ECO:0000259" key="6">
    <source>
        <dbReference type="Pfam" id="PF09160"/>
    </source>
</evidence>
<dbReference type="InterPro" id="IPR000259">
    <property type="entry name" value="Adhesion_dom_fimbrial"/>
</dbReference>
<dbReference type="PANTHER" id="PTHR33420">
    <property type="entry name" value="FIMBRIAL SUBUNIT ELFA-RELATED"/>
    <property type="match status" value="1"/>
</dbReference>
<evidence type="ECO:0000256" key="3">
    <source>
        <dbReference type="ARBA" id="ARBA00023263"/>
    </source>
</evidence>
<feature type="signal peptide" evidence="4">
    <location>
        <begin position="1"/>
        <end position="23"/>
    </location>
</feature>
<dbReference type="InterPro" id="IPR050263">
    <property type="entry name" value="Bact_Fimbrial_Adh_Pro"/>
</dbReference>